<keyword evidence="4" id="KW-1133">Transmembrane helix</keyword>
<dbReference type="Pfam" id="PF01580">
    <property type="entry name" value="FtsK_SpoIIIE"/>
    <property type="match status" value="1"/>
</dbReference>
<keyword evidence="6" id="KW-0131">Cell cycle</keyword>
<keyword evidence="1 3" id="KW-0547">Nucleotide-binding</keyword>
<dbReference type="PROSITE" id="PS50901">
    <property type="entry name" value="FTSK"/>
    <property type="match status" value="1"/>
</dbReference>
<evidence type="ECO:0000256" key="2">
    <source>
        <dbReference type="ARBA" id="ARBA00022840"/>
    </source>
</evidence>
<feature type="domain" description="FtsK" evidence="5">
    <location>
        <begin position="343"/>
        <end position="524"/>
    </location>
</feature>
<evidence type="ECO:0000313" key="6">
    <source>
        <dbReference type="EMBL" id="SBS71255.1"/>
    </source>
</evidence>
<dbReference type="Gene3D" id="3.40.50.300">
    <property type="entry name" value="P-loop containing nucleotide triphosphate hydrolases"/>
    <property type="match status" value="3"/>
</dbReference>
<keyword evidence="2 3" id="KW-0067">ATP-binding</keyword>
<dbReference type="GO" id="GO:0005524">
    <property type="term" value="F:ATP binding"/>
    <property type="evidence" value="ECO:0007669"/>
    <property type="project" value="UniProtKB-UniRule"/>
</dbReference>
<evidence type="ECO:0000259" key="5">
    <source>
        <dbReference type="PROSITE" id="PS50901"/>
    </source>
</evidence>
<evidence type="ECO:0000256" key="3">
    <source>
        <dbReference type="PROSITE-ProRule" id="PRU00289"/>
    </source>
</evidence>
<dbReference type="CDD" id="cd01127">
    <property type="entry name" value="TrwB_TraG_TraD_VirD4"/>
    <property type="match status" value="1"/>
</dbReference>
<organism evidence="6">
    <name type="scientific">uncultured Microbacterium sp</name>
    <dbReference type="NCBI Taxonomy" id="191216"/>
    <lineage>
        <taxon>Bacteria</taxon>
        <taxon>Bacillati</taxon>
        <taxon>Actinomycetota</taxon>
        <taxon>Actinomycetes</taxon>
        <taxon>Micrococcales</taxon>
        <taxon>Microbacteriaceae</taxon>
        <taxon>Microbacterium</taxon>
        <taxon>environmental samples</taxon>
    </lineage>
</organism>
<feature type="binding site" evidence="3">
    <location>
        <begin position="361"/>
        <end position="368"/>
    </location>
    <ligand>
        <name>ATP</name>
        <dbReference type="ChEBI" id="CHEBI:30616"/>
    </ligand>
</feature>
<dbReference type="InterPro" id="IPR002543">
    <property type="entry name" value="FtsK_dom"/>
</dbReference>
<dbReference type="SUPFAM" id="SSF52540">
    <property type="entry name" value="P-loop containing nucleoside triphosphate hydrolases"/>
    <property type="match status" value="2"/>
</dbReference>
<dbReference type="GO" id="GO:0051301">
    <property type="term" value="P:cell division"/>
    <property type="evidence" value="ECO:0007669"/>
    <property type="project" value="UniProtKB-KW"/>
</dbReference>
<evidence type="ECO:0000256" key="1">
    <source>
        <dbReference type="ARBA" id="ARBA00022741"/>
    </source>
</evidence>
<dbReference type="PANTHER" id="PTHR22683">
    <property type="entry name" value="SPORULATION PROTEIN RELATED"/>
    <property type="match status" value="1"/>
</dbReference>
<keyword evidence="4" id="KW-0472">Membrane</keyword>
<dbReference type="EMBL" id="FLQR01000003">
    <property type="protein sequence ID" value="SBS71255.1"/>
    <property type="molecule type" value="Genomic_DNA"/>
</dbReference>
<sequence>MDVVQHDDLDEPLSLPAAPAPVPRAPLPVVSALAPVLGAVLLWAITGSVFALWFAALGPVLLAASALDARRGARRRLRRAARESAAAVAGVRTGVAARHEAERADRWAQHPDVAGFAGAPEDIWRPVPGRPDALVVARGDAASRLRVTGGDGGVAARDLQRSARRLEDAPITVPVESGVAVVGPPLLAAAVVRALVLQVCLTAPPGAVRLLEGAPRELQGLPHTTASSGRVLCAPMDAGALPPSADIPIVRVDPGRPPPPRCAVVVTLTGIDSARLDHEGTSRDVRIEALSVGQAREIMALLRARNAAAAAPVEQATGLAALLEHAPPAALDRLPAPIGTTLGRPAVLDLVRDGPHAIVIGVTGAGKSELLTSWIVALCRSHGPDRVSFLLVDFKGGRTFDALLPLPQVTGVLTDLDDAAAARAVGSLRAEIRHRERALADAGARDVADVDIPRLVVVVDEYAALVAAHPALHDVFGDIAARGRALGIHLILASQRAAGVFRDAVLANAPLRISLRVTDAGDSRSVLGTDEAVLLSGSPDARGTALVRRASDAEPHSLRVALCDDATIARIAARTPGPRARRPWLPALPAVIPLDQVRAPGHIVLGIADQPDRQRQPAVHLAPGEPGLVVLGRAGSGRTAIVRTVAAQCGATCVIPADPEAAWDATVALDGLRPGTAVLVDDADALLGRLPPEYATAVLERLETVARTSRARGVLLVLTAQRLSGGLARLAELIPRRAILALATRADHVAAGGDAAGFLADAPPGRGHLGGELVQFALPAGDSGTPARCAPPVVHPARRAAAFIAPPGPGTRATLAAWSDGGLRIAHVADADADLRPGVVVWGTPEEWLAQWRLLARARGEADLVVDVACAAEYRVLTGRRDLPPYALGGARRAWLVRADPDAPARRVALPGGDAVP</sequence>
<keyword evidence="4" id="KW-0812">Transmembrane</keyword>
<dbReference type="InterPro" id="IPR003593">
    <property type="entry name" value="AAA+_ATPase"/>
</dbReference>
<dbReference type="InterPro" id="IPR027417">
    <property type="entry name" value="P-loop_NTPase"/>
</dbReference>
<dbReference type="AlphaFoldDB" id="A0A1Y5NY17"/>
<protein>
    <submittedName>
        <fullName evidence="6">Cell division FtsK/SpoIIIE</fullName>
    </submittedName>
</protein>
<reference evidence="6" key="1">
    <citation type="submission" date="2016-03" db="EMBL/GenBank/DDBJ databases">
        <authorList>
            <person name="Ploux O."/>
        </authorList>
    </citation>
    <scope>NUCLEOTIDE SEQUENCE</scope>
    <source>
        <strain evidence="6">UC1</strain>
    </source>
</reference>
<evidence type="ECO:0000256" key="4">
    <source>
        <dbReference type="SAM" id="Phobius"/>
    </source>
</evidence>
<feature type="transmembrane region" description="Helical" evidence="4">
    <location>
        <begin position="25"/>
        <end position="45"/>
    </location>
</feature>
<dbReference type="RefSeq" id="WP_295574144.1">
    <property type="nucleotide sequence ID" value="NZ_FLQR01000003.1"/>
</dbReference>
<dbReference type="InterPro" id="IPR050206">
    <property type="entry name" value="FtsK/SpoIIIE/SftA"/>
</dbReference>
<gene>
    <name evidence="6" type="ORF">MIPYR_110003</name>
</gene>
<proteinExistence type="predicted"/>
<accession>A0A1Y5NY17</accession>
<name>A0A1Y5NY17_9MICO</name>
<dbReference type="PANTHER" id="PTHR22683:SF1">
    <property type="entry name" value="TYPE VII SECRETION SYSTEM PROTEIN ESSC"/>
    <property type="match status" value="1"/>
</dbReference>
<dbReference type="GO" id="GO:0003677">
    <property type="term" value="F:DNA binding"/>
    <property type="evidence" value="ECO:0007669"/>
    <property type="project" value="InterPro"/>
</dbReference>
<feature type="transmembrane region" description="Helical" evidence="4">
    <location>
        <begin position="51"/>
        <end position="69"/>
    </location>
</feature>
<dbReference type="SMART" id="SM00382">
    <property type="entry name" value="AAA"/>
    <property type="match status" value="2"/>
</dbReference>
<keyword evidence="6" id="KW-0132">Cell division</keyword>